<evidence type="ECO:0000256" key="1">
    <source>
        <dbReference type="ARBA" id="ARBA00022714"/>
    </source>
</evidence>
<evidence type="ECO:0000256" key="4">
    <source>
        <dbReference type="ARBA" id="ARBA00023004"/>
    </source>
</evidence>
<reference evidence="8 9" key="1">
    <citation type="submission" date="2019-06" db="EMBL/GenBank/DDBJ databases">
        <title>Wine fermentation using esterase from Monascus purpureus.</title>
        <authorList>
            <person name="Geng C."/>
            <person name="Zhang Y."/>
        </authorList>
    </citation>
    <scope>NUCLEOTIDE SEQUENCE [LARGE SCALE GENOMIC DNA]</scope>
    <source>
        <strain evidence="8">HQ1</strain>
    </source>
</reference>
<dbReference type="GO" id="GO:0046872">
    <property type="term" value="F:metal ion binding"/>
    <property type="evidence" value="ECO:0007669"/>
    <property type="project" value="UniProtKB-KW"/>
</dbReference>
<keyword evidence="9" id="KW-1185">Reference proteome</keyword>
<dbReference type="PRINTS" id="PR00090">
    <property type="entry name" value="RNGDIOXGNASE"/>
</dbReference>
<keyword evidence="4" id="KW-0408">Iron</keyword>
<dbReference type="EMBL" id="VIFY01000014">
    <property type="protein sequence ID" value="TQB75898.1"/>
    <property type="molecule type" value="Genomic_DNA"/>
</dbReference>
<protein>
    <recommendedName>
        <fullName evidence="7">Rieske domain-containing protein</fullName>
    </recommendedName>
</protein>
<dbReference type="AlphaFoldDB" id="A0A507R0L7"/>
<keyword evidence="1" id="KW-0001">2Fe-2S</keyword>
<dbReference type="Gene3D" id="2.102.10.10">
    <property type="entry name" value="Rieske [2Fe-2S] iron-sulphur domain"/>
    <property type="match status" value="1"/>
</dbReference>
<sequence>MGFLEYAPMLATLLAGIAFLQRTWILPLIQGKLQGTKRDIEPVPLTTTTTPSSSSSPYVVSKESNFPENWWTGKDVWELERRAIFSKTWLYISHRTRFSKPGDYQSFTMAGFPIFLILGKDGKIRAFHNVCRHRAYTITKKETGSSLVLGCRYHGWSYNAYGNLVKAPHFDDVPGFDKSQNGLFEIHTRVSERGFIFVNLEAGKEVPEGDFDGLDEFVQNRGRNEFWMGIPHSKFVWAGSQAVEGNFNWKFGLRTTPFIHPAEVERSIPVAQSTMASAMAALARYLSNDEPKSRQFCLFPNTSIHNIKGTKWWYSLSFSPISESKTSIRYDLFCWQSESSVDSDAETLSSHQFEYRRAIIQTAILAHLEAHSKLEKAQGAEVFPALQQPSCSQKSMQADMLCRELHFQDNSNPLFSSDNVFRAPAKETLVW</sequence>
<evidence type="ECO:0000313" key="8">
    <source>
        <dbReference type="EMBL" id="TQB75898.1"/>
    </source>
</evidence>
<dbReference type="InterPro" id="IPR036922">
    <property type="entry name" value="Rieske_2Fe-2S_sf"/>
</dbReference>
<dbReference type="InterPro" id="IPR017941">
    <property type="entry name" value="Rieske_2Fe-2S"/>
</dbReference>
<evidence type="ECO:0000256" key="2">
    <source>
        <dbReference type="ARBA" id="ARBA00022723"/>
    </source>
</evidence>
<keyword evidence="5" id="KW-0411">Iron-sulfur</keyword>
<feature type="region of interest" description="Disordered" evidence="6">
    <location>
        <begin position="40"/>
        <end position="60"/>
    </location>
</feature>
<dbReference type="CDD" id="cd03469">
    <property type="entry name" value="Rieske_RO_Alpha_N"/>
    <property type="match status" value="1"/>
</dbReference>
<dbReference type="SUPFAM" id="SSF50022">
    <property type="entry name" value="ISP domain"/>
    <property type="match status" value="1"/>
</dbReference>
<keyword evidence="3" id="KW-0560">Oxidoreductase</keyword>
<evidence type="ECO:0000256" key="3">
    <source>
        <dbReference type="ARBA" id="ARBA00023002"/>
    </source>
</evidence>
<proteinExistence type="predicted"/>
<dbReference type="Pfam" id="PF00355">
    <property type="entry name" value="Rieske"/>
    <property type="match status" value="1"/>
</dbReference>
<feature type="domain" description="Rieske" evidence="7">
    <location>
        <begin position="100"/>
        <end position="176"/>
    </location>
</feature>
<dbReference type="GO" id="GO:0016491">
    <property type="term" value="F:oxidoreductase activity"/>
    <property type="evidence" value="ECO:0007669"/>
    <property type="project" value="UniProtKB-KW"/>
</dbReference>
<feature type="compositionally biased region" description="Low complexity" evidence="6">
    <location>
        <begin position="46"/>
        <end position="57"/>
    </location>
</feature>
<dbReference type="GO" id="GO:0051537">
    <property type="term" value="F:2 iron, 2 sulfur cluster binding"/>
    <property type="evidence" value="ECO:0007669"/>
    <property type="project" value="UniProtKB-KW"/>
</dbReference>
<dbReference type="InterPro" id="IPR001663">
    <property type="entry name" value="Rng_hydr_dOase-A"/>
</dbReference>
<keyword evidence="2" id="KW-0479">Metal-binding</keyword>
<organism evidence="8 9">
    <name type="scientific">Monascus purpureus</name>
    <name type="common">Red mold</name>
    <name type="synonym">Monascus anka</name>
    <dbReference type="NCBI Taxonomy" id="5098"/>
    <lineage>
        <taxon>Eukaryota</taxon>
        <taxon>Fungi</taxon>
        <taxon>Dikarya</taxon>
        <taxon>Ascomycota</taxon>
        <taxon>Pezizomycotina</taxon>
        <taxon>Eurotiomycetes</taxon>
        <taxon>Eurotiomycetidae</taxon>
        <taxon>Eurotiales</taxon>
        <taxon>Aspergillaceae</taxon>
        <taxon>Monascus</taxon>
    </lineage>
</organism>
<evidence type="ECO:0000259" key="7">
    <source>
        <dbReference type="PROSITE" id="PS51296"/>
    </source>
</evidence>
<dbReference type="Proteomes" id="UP000319663">
    <property type="component" value="Unassembled WGS sequence"/>
</dbReference>
<comment type="caution">
    <text evidence="8">The sequence shown here is derived from an EMBL/GenBank/DDBJ whole genome shotgun (WGS) entry which is preliminary data.</text>
</comment>
<dbReference type="PROSITE" id="PS51296">
    <property type="entry name" value="RIESKE"/>
    <property type="match status" value="1"/>
</dbReference>
<evidence type="ECO:0000256" key="5">
    <source>
        <dbReference type="ARBA" id="ARBA00023014"/>
    </source>
</evidence>
<dbReference type="PANTHER" id="PTHR43756">
    <property type="entry name" value="CHOLINE MONOOXYGENASE, CHLOROPLASTIC"/>
    <property type="match status" value="1"/>
</dbReference>
<accession>A0A507R0L7</accession>
<gene>
    <name evidence="8" type="ORF">MPDQ_001499</name>
</gene>
<evidence type="ECO:0000313" key="9">
    <source>
        <dbReference type="Proteomes" id="UP000319663"/>
    </source>
</evidence>
<dbReference type="STRING" id="5098.A0A507R0L7"/>
<evidence type="ECO:0000256" key="6">
    <source>
        <dbReference type="SAM" id="MobiDB-lite"/>
    </source>
</evidence>
<name>A0A507R0L7_MONPU</name>
<dbReference type="PANTHER" id="PTHR43756:SF6">
    <property type="entry name" value="CLUSTER-BINDING PROTEIN, PUTATIVE (AFU_ORTHOLOGUE AFUA_6G03920)-RELATED"/>
    <property type="match status" value="1"/>
</dbReference>